<keyword evidence="2" id="KW-1185">Reference proteome</keyword>
<reference evidence="1 2" key="1">
    <citation type="submission" date="2022-10" db="EMBL/GenBank/DDBJ databases">
        <authorList>
            <person name="Xie J."/>
            <person name="Shen N."/>
        </authorList>
    </citation>
    <scope>NUCLEOTIDE SEQUENCE [LARGE SCALE GENOMIC DNA]</scope>
    <source>
        <strain evidence="1 2">DSM 41681</strain>
    </source>
</reference>
<comment type="caution">
    <text evidence="1">The sequence shown here is derived from an EMBL/GenBank/DDBJ whole genome shotgun (WGS) entry which is preliminary data.</text>
</comment>
<organism evidence="1 2">
    <name type="scientific">Streptomyces kunmingensis</name>
    <dbReference type="NCBI Taxonomy" id="68225"/>
    <lineage>
        <taxon>Bacteria</taxon>
        <taxon>Bacillati</taxon>
        <taxon>Actinomycetota</taxon>
        <taxon>Actinomycetes</taxon>
        <taxon>Kitasatosporales</taxon>
        <taxon>Streptomycetaceae</taxon>
        <taxon>Streptomyces</taxon>
    </lineage>
</organism>
<dbReference type="InterPro" id="IPR033457">
    <property type="entry name" value="DUF5133"/>
</dbReference>
<dbReference type="RefSeq" id="WP_324767182.1">
    <property type="nucleotide sequence ID" value="NZ_BAAATS010000007.1"/>
</dbReference>
<dbReference type="EMBL" id="JAOZYB010000038">
    <property type="protein sequence ID" value="MEB3960156.1"/>
    <property type="molecule type" value="Genomic_DNA"/>
</dbReference>
<protein>
    <submittedName>
        <fullName evidence="1">DUF5133 domain-containing protein</fullName>
    </submittedName>
</protein>
<accession>A0ABU6C7E5</accession>
<evidence type="ECO:0000313" key="2">
    <source>
        <dbReference type="Proteomes" id="UP001352223"/>
    </source>
</evidence>
<dbReference type="Pfam" id="PF17196">
    <property type="entry name" value="DUF5133"/>
    <property type="match status" value="1"/>
</dbReference>
<proteinExistence type="predicted"/>
<dbReference type="Proteomes" id="UP001352223">
    <property type="component" value="Unassembled WGS sequence"/>
</dbReference>
<name>A0ABU6C7E5_9ACTN</name>
<sequence>MDASQVGEEIEVKLKHYRWWQSRFLASPADARVRARFERSVEVLCAATGERCGREAASTAERRLRSTGGGSGDS</sequence>
<evidence type="ECO:0000313" key="1">
    <source>
        <dbReference type="EMBL" id="MEB3960156.1"/>
    </source>
</evidence>
<gene>
    <name evidence="1" type="ORF">OKJ48_07820</name>
</gene>